<feature type="domain" description="ParB-like N-terminal" evidence="1">
    <location>
        <begin position="1"/>
        <end position="65"/>
    </location>
</feature>
<dbReference type="Pfam" id="PF02195">
    <property type="entry name" value="ParB_N"/>
    <property type="match status" value="1"/>
</dbReference>
<reference evidence="2" key="3">
    <citation type="journal article" date="1988" name="J. Gen. Microbiol.">
        <title>Physical and functional mapping of two cointegrate plasmids derived from RP4 and TOL plasmid pDK1.</title>
        <authorList>
            <person name="Shaw L.E."/>
            <person name="Williams P.A."/>
        </authorList>
    </citation>
    <scope>NUCLEOTIDE SEQUENCE</scope>
    <source>
        <strain evidence="2">HS1</strain>
        <plasmid evidence="2">pDK1</plasmid>
    </source>
</reference>
<sequence length="127" mass="14128">MAESILSYGIMEPLLVTRLGDRYEITPGGGQVRWLAAKKLAMDIVPIRVVELDDHSKAAVALICNTVRENIAPEEVINSLERLVSEFGVNAADIVTERLPELQEISAEHPEFQDRIKSLLDSCEIEN</sequence>
<reference evidence="2" key="9">
    <citation type="journal article" date="2012" name="Environ. Microbiol.">
        <title>ParI, an orphan ParA family protein from Pseudomonas putida KT2440-specific genomic island, interferes with the partition system of IncP-7 plasmids.</title>
        <authorList>
            <person name="Miyakoshi M."/>
            <person name="Shintani M."/>
            <person name="Inoue K."/>
            <person name="Terabayashi T."/>
            <person name="Sai F."/>
            <person name="Ohkuma M."/>
            <person name="Nojiri H."/>
            <person name="Nagata Y."/>
            <person name="Tsuda M."/>
        </authorList>
    </citation>
    <scope>NUCLEOTIDE SEQUENCE</scope>
    <source>
        <strain evidence="2">HS1</strain>
        <plasmid evidence="2">pDK1</plasmid>
    </source>
</reference>
<dbReference type="InterPro" id="IPR003115">
    <property type="entry name" value="ParB_N"/>
</dbReference>
<reference evidence="2" key="2">
    <citation type="journal article" date="1981" name="J. Bacteriol.">
        <title>Metabolism of allylglycine and cis-crotylglycine by Pseudomonas putida (arvilla) mt-2 harboring a TOL plasmid.</title>
        <authorList>
            <person name="Kunz D.A."/>
            <person name="Ribbons D.W."/>
            <person name="Chapman P.J."/>
        </authorList>
    </citation>
    <scope>NUCLEOTIDE SEQUENCE</scope>
    <source>
        <strain evidence="2">HS1</strain>
        <plasmid evidence="2">pDK1</plasmid>
    </source>
</reference>
<organism evidence="2">
    <name type="scientific">Pseudomonas putida</name>
    <name type="common">Arthrobacter siderocapsulatus</name>
    <dbReference type="NCBI Taxonomy" id="303"/>
    <lineage>
        <taxon>Bacteria</taxon>
        <taxon>Pseudomonadati</taxon>
        <taxon>Pseudomonadota</taxon>
        <taxon>Gammaproteobacteria</taxon>
        <taxon>Pseudomonadales</taxon>
        <taxon>Pseudomonadaceae</taxon>
        <taxon>Pseudomonas</taxon>
    </lineage>
</organism>
<reference evidence="2" key="5">
    <citation type="journal article" date="1991" name="J. Bacteriol.">
        <title>Nucleotide sequence of xylE from the TOL pDK1 plasmid and structural comparison with isofunctional catechol-2,3-dioxygenase genes from TOL, pWW0 and NAH7.</title>
        <authorList>
            <person name="Benjamin R.C."/>
            <person name="Voss J.A."/>
            <person name="Kunz D.A."/>
        </authorList>
    </citation>
    <scope>NUCLEOTIDE SEQUENCE</scope>
    <source>
        <strain evidence="2">HS1</strain>
        <plasmid evidence="2">pDK1</plasmid>
    </source>
</reference>
<dbReference type="SUPFAM" id="SSF110849">
    <property type="entry name" value="ParB/Sulfiredoxin"/>
    <property type="match status" value="1"/>
</dbReference>
<dbReference type="PANTHER" id="PTHR33375">
    <property type="entry name" value="CHROMOSOME-PARTITIONING PROTEIN PARB-RELATED"/>
    <property type="match status" value="1"/>
</dbReference>
<reference evidence="2" key="8">
    <citation type="journal article" date="2010" name="J. Bacteriol.">
        <title>Complete Nucleotide Sequence of TOL Plasmid pDK1 Provides Evidence for Evolutionary History of IncP-7 Catabolic Plasmids.</title>
        <authorList>
            <person name="Yano H."/>
            <person name="Miyakoshi M."/>
            <person name="Ohshima K."/>
            <person name="Tabata M."/>
            <person name="Nagara Y."/>
            <person name="Hattori M."/>
            <person name="Tsuda M."/>
        </authorList>
    </citation>
    <scope>NUCLEOTIDE SEQUENCE</scope>
    <source>
        <strain evidence="2">HS1</strain>
        <plasmid evidence="2">pDK1</plasmid>
    </source>
</reference>
<reference evidence="2" key="6">
    <citation type="journal article" date="1992" name="Nucleic Acids Res.">
        <title>Identical resolvases are encoded by Pseudomonas TOL plasmids pWW53 and pDK1.</title>
        <authorList>
            <person name="Assinder S.J."/>
            <person name="De Marco P."/>
            <person name="Sayers J.R."/>
            <person name="Shaw L.E."/>
            <person name="Winson M.K."/>
            <person name="Williams P.A."/>
        </authorList>
    </citation>
    <scope>NUCLEOTIDE SEQUENCE</scope>
    <source>
        <strain evidence="2">HS1</strain>
        <plasmid evidence="2">pDK1</plasmid>
    </source>
</reference>
<geneLocation type="plasmid" evidence="2">
    <name>pDK1</name>
</geneLocation>
<dbReference type="InterPro" id="IPR036086">
    <property type="entry name" value="ParB/Sulfiredoxin_sf"/>
</dbReference>
<dbReference type="Gene3D" id="3.90.1530.10">
    <property type="entry name" value="Conserved hypothetical protein from pyrococcus furiosus pfu- 392566-001, ParB domain"/>
    <property type="match status" value="1"/>
</dbReference>
<reference evidence="2" key="1">
    <citation type="journal article" date="1981" name="J. Bacteriol.">
        <title>Isolation and characterization of spontaneously occurring TOL plasmid mutants of Pseudomonas putida HS1.</title>
        <authorList>
            <person name="Kunz D.A."/>
            <person name="Chapman P.J."/>
        </authorList>
    </citation>
    <scope>NUCLEOTIDE SEQUENCE</scope>
    <source>
        <strain evidence="2">HS1</strain>
        <plasmid evidence="2">pDK1</plasmid>
    </source>
</reference>
<accession>D5MPE8</accession>
<evidence type="ECO:0000313" key="2">
    <source>
        <dbReference type="EMBL" id="BAJ06494.1"/>
    </source>
</evidence>
<proteinExistence type="predicted"/>
<reference evidence="2" key="7">
    <citation type="journal article" date="1993" name="J. Gen. Microbiol.">
        <title>A comparison of the multiple alleles of xylS carried by TOL plasmids pWW53 and pDK1 and its implications for their evolutionary relationship.</title>
        <authorList>
            <person name="Assinder S.J."/>
            <person name="de Marco P."/>
            <person name="Osborne D.J."/>
            <person name="Poh C.L."/>
            <person name="Shaw L.E."/>
            <person name="Winson M.K."/>
            <person name="Williams P.A."/>
        </authorList>
    </citation>
    <scope>NUCLEOTIDE SEQUENCE</scope>
    <source>
        <strain evidence="2">HS1</strain>
        <plasmid evidence="2">pDK1</plasmid>
    </source>
</reference>
<dbReference type="InterPro" id="IPR050336">
    <property type="entry name" value="Chromosome_partition/occlusion"/>
</dbReference>
<dbReference type="GO" id="GO:0007059">
    <property type="term" value="P:chromosome segregation"/>
    <property type="evidence" value="ECO:0007669"/>
    <property type="project" value="TreeGrafter"/>
</dbReference>
<protein>
    <recommendedName>
        <fullName evidence="1">ParB-like N-terminal domain-containing protein</fullName>
    </recommendedName>
</protein>
<keyword evidence="2" id="KW-0614">Plasmid</keyword>
<dbReference type="PANTHER" id="PTHR33375:SF1">
    <property type="entry name" value="CHROMOSOME-PARTITIONING PROTEIN PARB-RELATED"/>
    <property type="match status" value="1"/>
</dbReference>
<dbReference type="GO" id="GO:0005694">
    <property type="term" value="C:chromosome"/>
    <property type="evidence" value="ECO:0007669"/>
    <property type="project" value="TreeGrafter"/>
</dbReference>
<dbReference type="EMBL" id="AB434906">
    <property type="protein sequence ID" value="BAJ06494.1"/>
    <property type="molecule type" value="Genomic_DNA"/>
</dbReference>
<name>D5MPE8_PSEPU</name>
<dbReference type="AlphaFoldDB" id="D5MPE8"/>
<evidence type="ECO:0000259" key="1">
    <source>
        <dbReference type="Pfam" id="PF02195"/>
    </source>
</evidence>
<reference evidence="2" key="4">
    <citation type="journal article" date="1990" name="SAAS Bull. Biochem. Biotechnol.">
        <title>Molecular cloning of the xylL-xylE region from the P. putida TOL plasmid, pDK1.</title>
        <authorList>
            <person name="Voss J.A."/>
            <person name="Khedairy H."/>
            <person name="Baker R.F."/>
            <person name="Benjamin R.C."/>
        </authorList>
    </citation>
    <scope>NUCLEOTIDE SEQUENCE</scope>
    <source>
        <strain evidence="2">HS1</strain>
        <plasmid evidence="2">pDK1</plasmid>
    </source>
</reference>